<dbReference type="NCBIfam" id="TIGR02595">
    <property type="entry name" value="PEP_CTERM"/>
    <property type="match status" value="1"/>
</dbReference>
<name>A0A1M6SE52_9BACT</name>
<reference evidence="3 4" key="1">
    <citation type="submission" date="2016-11" db="EMBL/GenBank/DDBJ databases">
        <authorList>
            <person name="Jaros S."/>
            <person name="Januszkiewicz K."/>
            <person name="Wedrychowicz H."/>
        </authorList>
    </citation>
    <scope>NUCLEOTIDE SEQUENCE [LARGE SCALE GENOMIC DNA]</scope>
    <source>
        <strain evidence="3 4">DSM 18772</strain>
    </source>
</reference>
<feature type="domain" description="Ice-binding protein C-terminal" evidence="2">
    <location>
        <begin position="207"/>
        <end position="229"/>
    </location>
</feature>
<dbReference type="InterPro" id="IPR013424">
    <property type="entry name" value="Ice-binding_C"/>
</dbReference>
<dbReference type="Pfam" id="PF07589">
    <property type="entry name" value="PEP-CTERM"/>
    <property type="match status" value="1"/>
</dbReference>
<evidence type="ECO:0000259" key="2">
    <source>
        <dbReference type="Pfam" id="PF07589"/>
    </source>
</evidence>
<evidence type="ECO:0000313" key="3">
    <source>
        <dbReference type="EMBL" id="SHK43001.1"/>
    </source>
</evidence>
<evidence type="ECO:0000313" key="4">
    <source>
        <dbReference type="Proteomes" id="UP000184510"/>
    </source>
</evidence>
<dbReference type="AlphaFoldDB" id="A0A1M6SE52"/>
<feature type="chain" id="PRO_5012974688" evidence="1">
    <location>
        <begin position="22"/>
        <end position="230"/>
    </location>
</feature>
<dbReference type="Proteomes" id="UP000184510">
    <property type="component" value="Unassembled WGS sequence"/>
</dbReference>
<feature type="signal peptide" evidence="1">
    <location>
        <begin position="1"/>
        <end position="21"/>
    </location>
</feature>
<dbReference type="InParanoid" id="A0A1M6SE52"/>
<proteinExistence type="predicted"/>
<dbReference type="RefSeq" id="WP_143185337.1">
    <property type="nucleotide sequence ID" value="NZ_FQYR01000009.1"/>
</dbReference>
<protein>
    <submittedName>
        <fullName evidence="3">PEP-CTERM protein-sorting domain-containing protein</fullName>
    </submittedName>
</protein>
<accession>A0A1M6SE52</accession>
<organism evidence="3 4">
    <name type="scientific">Rubritalea squalenifaciens DSM 18772</name>
    <dbReference type="NCBI Taxonomy" id="1123071"/>
    <lineage>
        <taxon>Bacteria</taxon>
        <taxon>Pseudomonadati</taxon>
        <taxon>Verrucomicrobiota</taxon>
        <taxon>Verrucomicrobiia</taxon>
        <taxon>Verrucomicrobiales</taxon>
        <taxon>Rubritaleaceae</taxon>
        <taxon>Rubritalea</taxon>
    </lineage>
</organism>
<evidence type="ECO:0000256" key="1">
    <source>
        <dbReference type="SAM" id="SignalP"/>
    </source>
</evidence>
<keyword evidence="1" id="KW-0732">Signal</keyword>
<dbReference type="EMBL" id="FQYR01000009">
    <property type="protein sequence ID" value="SHK43001.1"/>
    <property type="molecule type" value="Genomic_DNA"/>
</dbReference>
<gene>
    <name evidence="3" type="ORF">SAMN02745181_3802</name>
</gene>
<sequence>MKNTLILTSMTAALMSLSSQAAVIINPTTITYTGTAAEQTGINLDDENNLINGNGLSGTPTIGDYTTITHIAANFDAPGVVWATTDTGPAGGDFFADNGGTTVSFEVIFDQAYDITDLVTWGYHFGANNANDISEVVLDYGVGNFDNSTGAISVALADSPGAAITSAIGSTIQADRIRINVTDNHFGNGPAGGDRVGLAELRFVGTAVPEPSTTGLIGLAGLAFILRRRR</sequence>
<keyword evidence="4" id="KW-1185">Reference proteome</keyword>